<organism evidence="2 3">
    <name type="scientific">Candidatus Paracaedimonas acanthamoebae</name>
    <dbReference type="NCBI Taxonomy" id="244581"/>
    <lineage>
        <taxon>Bacteria</taxon>
        <taxon>Pseudomonadati</taxon>
        <taxon>Pseudomonadota</taxon>
        <taxon>Alphaproteobacteria</taxon>
        <taxon>Holosporales</taxon>
        <taxon>Caedimonadaceae</taxon>
        <taxon>Candidatus Paracaedimonas</taxon>
    </lineage>
</organism>
<comment type="caution">
    <text evidence="2">The sequence shown here is derived from an EMBL/GenBank/DDBJ whole genome shotgun (WGS) entry which is preliminary data.</text>
</comment>
<evidence type="ECO:0008006" key="4">
    <source>
        <dbReference type="Google" id="ProtNLM"/>
    </source>
</evidence>
<dbReference type="Proteomes" id="UP000664414">
    <property type="component" value="Unassembled WGS sequence"/>
</dbReference>
<sequence>MIKILNVLCLIVIFSFFNTASASDLSSDDQKKLIRLQSQATEYFDEGRYESERLIRLKILKVHPTFLTLQQALQSCVVMRKFEAGERLLRKYGAYVGQPQARELRDYLQDEKVKHEQIKFNQQFQRRRTVLGKIRLLLEKLW</sequence>
<reference evidence="2" key="1">
    <citation type="submission" date="2021-02" db="EMBL/GenBank/DDBJ databases">
        <title>Thiocyanate and organic carbon inputs drive convergent selection for specific autotrophic Afipia and Thiobacillus strains within complex microbiomes.</title>
        <authorList>
            <person name="Huddy R.J."/>
            <person name="Sachdeva R."/>
            <person name="Kadzinga F."/>
            <person name="Kantor R.S."/>
            <person name="Harrison S.T.L."/>
            <person name="Banfield J.F."/>
        </authorList>
    </citation>
    <scope>NUCLEOTIDE SEQUENCE</scope>
    <source>
        <strain evidence="2">SCN18_10_11_15_R4_P_38_20</strain>
    </source>
</reference>
<name>A0A8J7PLF5_9PROT</name>
<gene>
    <name evidence="2" type="ORF">J0H12_01550</name>
</gene>
<feature type="signal peptide" evidence="1">
    <location>
        <begin position="1"/>
        <end position="22"/>
    </location>
</feature>
<feature type="chain" id="PRO_5035319925" description="DUF4168 domain-containing protein" evidence="1">
    <location>
        <begin position="23"/>
        <end position="142"/>
    </location>
</feature>
<keyword evidence="1" id="KW-0732">Signal</keyword>
<evidence type="ECO:0000313" key="3">
    <source>
        <dbReference type="Proteomes" id="UP000664414"/>
    </source>
</evidence>
<protein>
    <recommendedName>
        <fullName evidence="4">DUF4168 domain-containing protein</fullName>
    </recommendedName>
</protein>
<accession>A0A8J7PLF5</accession>
<evidence type="ECO:0000256" key="1">
    <source>
        <dbReference type="SAM" id="SignalP"/>
    </source>
</evidence>
<evidence type="ECO:0000313" key="2">
    <source>
        <dbReference type="EMBL" id="MBN9412598.1"/>
    </source>
</evidence>
<proteinExistence type="predicted"/>
<dbReference type="AlphaFoldDB" id="A0A8J7PLF5"/>
<dbReference type="EMBL" id="JAFKGL010000011">
    <property type="protein sequence ID" value="MBN9412598.1"/>
    <property type="molecule type" value="Genomic_DNA"/>
</dbReference>